<evidence type="ECO:0000259" key="1">
    <source>
        <dbReference type="PROSITE" id="PS50042"/>
    </source>
</evidence>
<dbReference type="SUPFAM" id="SSF51206">
    <property type="entry name" value="cAMP-binding domain-like"/>
    <property type="match status" value="1"/>
</dbReference>
<dbReference type="InterPro" id="IPR000595">
    <property type="entry name" value="cNMP-bd_dom"/>
</dbReference>
<evidence type="ECO:0000313" key="3">
    <source>
        <dbReference type="EMBL" id="EDV29434.1"/>
    </source>
</evidence>
<dbReference type="PROSITE" id="PS50186">
    <property type="entry name" value="DEP"/>
    <property type="match status" value="1"/>
</dbReference>
<dbReference type="GO" id="GO:0035556">
    <property type="term" value="P:intracellular signal transduction"/>
    <property type="evidence" value="ECO:0007669"/>
    <property type="project" value="InterPro"/>
</dbReference>
<dbReference type="InParanoid" id="B3RKT6"/>
<dbReference type="InterPro" id="IPR036388">
    <property type="entry name" value="WH-like_DNA-bd_sf"/>
</dbReference>
<dbReference type="InterPro" id="IPR000591">
    <property type="entry name" value="DEP_dom"/>
</dbReference>
<dbReference type="SUPFAM" id="SSF46785">
    <property type="entry name" value="Winged helix' DNA-binding domain"/>
    <property type="match status" value="1"/>
</dbReference>
<dbReference type="AlphaFoldDB" id="B3RKT6"/>
<sequence length="266" mass="30516">MMVEWIDCLKKRTAERSSLDLEILLCSLKELTALKDCPEELLRRICQYATHESLKRGVKLFRAGECGTKWYVILSGSVYVISSDSKGEKVVDILEEGSDFGAGVRNDNPRSATVITKENCQFLLVDKTDLKMLFDDYRNEILKPTPEESMIGTRGKEENPEKSFIRRNSDRSTIRVPNQRVQPLMSVKDAGRLLYGHLKKKFPQLMKDKVFHHVVYKQCCVGSELVDWLMSVASMLNHRDHAVGIWQTLVEEEILENGKMVTKLFD</sequence>
<feature type="domain" description="Cyclic nucleotide-binding" evidence="1">
    <location>
        <begin position="33"/>
        <end position="134"/>
    </location>
</feature>
<evidence type="ECO:0000313" key="4">
    <source>
        <dbReference type="Proteomes" id="UP000009022"/>
    </source>
</evidence>
<dbReference type="InterPro" id="IPR018490">
    <property type="entry name" value="cNMP-bd_dom_sf"/>
</dbReference>
<dbReference type="Proteomes" id="UP000009022">
    <property type="component" value="Unassembled WGS sequence"/>
</dbReference>
<evidence type="ECO:0000259" key="2">
    <source>
        <dbReference type="PROSITE" id="PS50186"/>
    </source>
</evidence>
<protein>
    <recommendedName>
        <fullName evidence="5">Cyclic nucleotide-binding domain-containing protein</fullName>
    </recommendedName>
</protein>
<reference evidence="3 4" key="1">
    <citation type="journal article" date="2008" name="Nature">
        <title>The Trichoplax genome and the nature of placozoans.</title>
        <authorList>
            <person name="Srivastava M."/>
            <person name="Begovic E."/>
            <person name="Chapman J."/>
            <person name="Putnam N.H."/>
            <person name="Hellsten U."/>
            <person name="Kawashima T."/>
            <person name="Kuo A."/>
            <person name="Mitros T."/>
            <person name="Salamov A."/>
            <person name="Carpenter M.L."/>
            <person name="Signorovitch A.Y."/>
            <person name="Moreno M.A."/>
            <person name="Kamm K."/>
            <person name="Grimwood J."/>
            <person name="Schmutz J."/>
            <person name="Shapiro H."/>
            <person name="Grigoriev I.V."/>
            <person name="Buss L.W."/>
            <person name="Schierwater B."/>
            <person name="Dellaporta S.L."/>
            <person name="Rokhsar D.S."/>
        </authorList>
    </citation>
    <scope>NUCLEOTIDE SEQUENCE [LARGE SCALE GENOMIC DNA]</scope>
    <source>
        <strain evidence="3 4">Grell-BS-1999</strain>
    </source>
</reference>
<dbReference type="Pfam" id="PF00610">
    <property type="entry name" value="DEP"/>
    <property type="match status" value="1"/>
</dbReference>
<dbReference type="SMART" id="SM00100">
    <property type="entry name" value="cNMP"/>
    <property type="match status" value="1"/>
</dbReference>
<gene>
    <name evidence="3" type="ORF">TRIADDRAFT_51759</name>
</gene>
<dbReference type="InterPro" id="IPR036390">
    <property type="entry name" value="WH_DNA-bd_sf"/>
</dbReference>
<dbReference type="STRING" id="10228.B3RKT6"/>
<dbReference type="GeneID" id="6749850"/>
<dbReference type="OrthoDB" id="21144at2759"/>
<proteinExistence type="predicted"/>
<dbReference type="KEGG" id="tad:TRIADDRAFT_51759"/>
<dbReference type="eggNOG" id="KOG2378">
    <property type="taxonomic scope" value="Eukaryota"/>
</dbReference>
<name>B3RKT6_TRIAD</name>
<dbReference type="Pfam" id="PF00027">
    <property type="entry name" value="cNMP_binding"/>
    <property type="match status" value="1"/>
</dbReference>
<organism evidence="3 4">
    <name type="scientific">Trichoplax adhaerens</name>
    <name type="common">Trichoplax reptans</name>
    <dbReference type="NCBI Taxonomy" id="10228"/>
    <lineage>
        <taxon>Eukaryota</taxon>
        <taxon>Metazoa</taxon>
        <taxon>Placozoa</taxon>
        <taxon>Uniplacotomia</taxon>
        <taxon>Trichoplacea</taxon>
        <taxon>Trichoplacidae</taxon>
        <taxon>Trichoplax</taxon>
    </lineage>
</organism>
<dbReference type="PANTHER" id="PTHR23011:SF41">
    <property type="entry name" value="CYCLIC NUCLEOTIDE-BINDING DOMAIN-CONTAINING PROTEIN"/>
    <property type="match status" value="1"/>
</dbReference>
<dbReference type="EMBL" id="DS985241">
    <property type="protein sequence ID" value="EDV29434.1"/>
    <property type="molecule type" value="Genomic_DNA"/>
</dbReference>
<dbReference type="RefSeq" id="XP_002108636.1">
    <property type="nucleotide sequence ID" value="XM_002108600.1"/>
</dbReference>
<feature type="domain" description="DEP" evidence="2">
    <location>
        <begin position="206"/>
        <end position="255"/>
    </location>
</feature>
<accession>B3RKT6</accession>
<keyword evidence="4" id="KW-1185">Reference proteome</keyword>
<dbReference type="PROSITE" id="PS50042">
    <property type="entry name" value="CNMP_BINDING_3"/>
    <property type="match status" value="1"/>
</dbReference>
<dbReference type="CTD" id="6749850"/>
<dbReference type="InterPro" id="IPR014710">
    <property type="entry name" value="RmlC-like_jellyroll"/>
</dbReference>
<dbReference type="HOGENOM" id="CLU_1047065_0_0_1"/>
<dbReference type="Gene3D" id="2.60.120.10">
    <property type="entry name" value="Jelly Rolls"/>
    <property type="match status" value="1"/>
</dbReference>
<dbReference type="CDD" id="cd00038">
    <property type="entry name" value="CAP_ED"/>
    <property type="match status" value="1"/>
</dbReference>
<dbReference type="Gene3D" id="1.10.10.10">
    <property type="entry name" value="Winged helix-like DNA-binding domain superfamily/Winged helix DNA-binding domain"/>
    <property type="match status" value="1"/>
</dbReference>
<dbReference type="PhylomeDB" id="B3RKT6"/>
<evidence type="ECO:0008006" key="5">
    <source>
        <dbReference type="Google" id="ProtNLM"/>
    </source>
</evidence>
<dbReference type="PANTHER" id="PTHR23011">
    <property type="entry name" value="CYCLIC NUCLEOTIDE-BINDING DOMAIN CONTAINING PROTEIN"/>
    <property type="match status" value="1"/>
</dbReference>